<proteinExistence type="predicted"/>
<dbReference type="RefSeq" id="XP_007411857.1">
    <property type="nucleotide sequence ID" value="XM_007411795.1"/>
</dbReference>
<organism evidence="2">
    <name type="scientific">Melampsora larici-populina (strain 98AG31 / pathotype 3-4-7)</name>
    <name type="common">Poplar leaf rust fungus</name>
    <dbReference type="NCBI Taxonomy" id="747676"/>
    <lineage>
        <taxon>Eukaryota</taxon>
        <taxon>Fungi</taxon>
        <taxon>Dikarya</taxon>
        <taxon>Basidiomycota</taxon>
        <taxon>Pucciniomycotina</taxon>
        <taxon>Pucciniomycetes</taxon>
        <taxon>Pucciniales</taxon>
        <taxon>Melampsoraceae</taxon>
        <taxon>Melampsora</taxon>
    </lineage>
</organism>
<gene>
    <name evidence="1" type="ORF">MELLADRAFT_108101</name>
</gene>
<dbReference type="EMBL" id="GL883116">
    <property type="protein sequence ID" value="EGG04766.1"/>
    <property type="molecule type" value="Genomic_DNA"/>
</dbReference>
<dbReference type="GeneID" id="18923370"/>
<keyword evidence="2" id="KW-1185">Reference proteome</keyword>
<accession>F4RRZ4</accession>
<evidence type="ECO:0000313" key="2">
    <source>
        <dbReference type="Proteomes" id="UP000001072"/>
    </source>
</evidence>
<dbReference type="VEuPathDB" id="FungiDB:MELLADRAFT_108101"/>
<dbReference type="Proteomes" id="UP000001072">
    <property type="component" value="Unassembled WGS sequence"/>
</dbReference>
<dbReference type="AlphaFoldDB" id="F4RRZ4"/>
<dbReference type="InParanoid" id="F4RRZ4"/>
<dbReference type="HOGENOM" id="CLU_103027_0_0_1"/>
<sequence>MSEPLETAEDLLSIIPTETSVSDKKSPRMLIYSGTRDRTLEVMRAVCKARGNPDDIKKSVLVYIRRYRSSTDKEDKAERAREFGIVIIVASMDPSIPDLIGGRAGRNIDCRLVIHFVQPNMPNSPNTASEVVVSSTMNDEERMPAFRLTACCLRAVYYMDIDIARVLDSNHRQRALKKTDFDLYRHRYIPMSLTGPGYLEEMERQRTAGMTVCRCSNCDHQRAARVHPLAQDESS</sequence>
<protein>
    <recommendedName>
        <fullName evidence="3">Helicase C-terminal domain-containing protein</fullName>
    </recommendedName>
</protein>
<reference evidence="2" key="1">
    <citation type="journal article" date="2011" name="Proc. Natl. Acad. Sci. U.S.A.">
        <title>Obligate biotrophy features unraveled by the genomic analysis of rust fungi.</title>
        <authorList>
            <person name="Duplessis S."/>
            <person name="Cuomo C.A."/>
            <person name="Lin Y.-C."/>
            <person name="Aerts A."/>
            <person name="Tisserant E."/>
            <person name="Veneault-Fourrey C."/>
            <person name="Joly D.L."/>
            <person name="Hacquard S."/>
            <person name="Amselem J."/>
            <person name="Cantarel B.L."/>
            <person name="Chiu R."/>
            <person name="Coutinho P.M."/>
            <person name="Feau N."/>
            <person name="Field M."/>
            <person name="Frey P."/>
            <person name="Gelhaye E."/>
            <person name="Goldberg J."/>
            <person name="Grabherr M.G."/>
            <person name="Kodira C.D."/>
            <person name="Kohler A."/>
            <person name="Kuees U."/>
            <person name="Lindquist E.A."/>
            <person name="Lucas S.M."/>
            <person name="Mago R."/>
            <person name="Mauceli E."/>
            <person name="Morin E."/>
            <person name="Murat C."/>
            <person name="Pangilinan J.L."/>
            <person name="Park R."/>
            <person name="Pearson M."/>
            <person name="Quesneville H."/>
            <person name="Rouhier N."/>
            <person name="Sakthikumar S."/>
            <person name="Salamov A.A."/>
            <person name="Schmutz J."/>
            <person name="Selles B."/>
            <person name="Shapiro H."/>
            <person name="Tanguay P."/>
            <person name="Tuskan G.A."/>
            <person name="Henrissat B."/>
            <person name="Van de Peer Y."/>
            <person name="Rouze P."/>
            <person name="Ellis J.G."/>
            <person name="Dodds P.N."/>
            <person name="Schein J.E."/>
            <person name="Zhong S."/>
            <person name="Hamelin R.C."/>
            <person name="Grigoriev I.V."/>
            <person name="Szabo L.J."/>
            <person name="Martin F."/>
        </authorList>
    </citation>
    <scope>NUCLEOTIDE SEQUENCE [LARGE SCALE GENOMIC DNA]</scope>
    <source>
        <strain evidence="2">98AG31 / pathotype 3-4-7</strain>
    </source>
</reference>
<name>F4RRZ4_MELLP</name>
<evidence type="ECO:0008006" key="3">
    <source>
        <dbReference type="Google" id="ProtNLM"/>
    </source>
</evidence>
<dbReference type="KEGG" id="mlr:MELLADRAFT_108101"/>
<evidence type="ECO:0000313" key="1">
    <source>
        <dbReference type="EMBL" id="EGG04766.1"/>
    </source>
</evidence>